<protein>
    <submittedName>
        <fullName evidence="1">Uncharacterized protein</fullName>
    </submittedName>
</protein>
<proteinExistence type="predicted"/>
<organism evidence="1 2">
    <name type="scientific">Serratia marcescens</name>
    <dbReference type="NCBI Taxonomy" id="615"/>
    <lineage>
        <taxon>Bacteria</taxon>
        <taxon>Pseudomonadati</taxon>
        <taxon>Pseudomonadota</taxon>
        <taxon>Gammaproteobacteria</taxon>
        <taxon>Enterobacterales</taxon>
        <taxon>Yersiniaceae</taxon>
        <taxon>Serratia</taxon>
    </lineage>
</organism>
<gene>
    <name evidence="1" type="ORF">AB868_00562</name>
</gene>
<reference evidence="1 2" key="1">
    <citation type="submission" date="2015-06" db="EMBL/GenBank/DDBJ databases">
        <title>Draft Genome of Serratia marcescens Strain AH0650_Sm1.</title>
        <authorList>
            <person name="Wan Y."/>
            <person name="Gorrie C."/>
            <person name="Holt K."/>
        </authorList>
    </citation>
    <scope>NUCLEOTIDE SEQUENCE [LARGE SCALE GENOMIC DNA]</scope>
    <source>
        <strain evidence="1 2">AH0650_Sm1</strain>
    </source>
</reference>
<evidence type="ECO:0000313" key="2">
    <source>
        <dbReference type="Proteomes" id="UP000037482"/>
    </source>
</evidence>
<dbReference type="AlphaFoldDB" id="A0A656VPM3"/>
<accession>A0A656VPM3</accession>
<name>A0A656VPM3_SERMA</name>
<sequence>MFGKTGDLQQNYYITMYYIYISYTKGPESLS</sequence>
<dbReference type="EMBL" id="LFJS01000003">
    <property type="protein sequence ID" value="KMU53869.1"/>
    <property type="molecule type" value="Genomic_DNA"/>
</dbReference>
<evidence type="ECO:0000313" key="1">
    <source>
        <dbReference type="EMBL" id="KMU53869.1"/>
    </source>
</evidence>
<comment type="caution">
    <text evidence="1">The sequence shown here is derived from an EMBL/GenBank/DDBJ whole genome shotgun (WGS) entry which is preliminary data.</text>
</comment>
<dbReference type="Proteomes" id="UP000037482">
    <property type="component" value="Unassembled WGS sequence"/>
</dbReference>